<proteinExistence type="predicted"/>
<dbReference type="InterPro" id="IPR041700">
    <property type="entry name" value="OMP_b-brl_3"/>
</dbReference>
<evidence type="ECO:0000256" key="1">
    <source>
        <dbReference type="SAM" id="SignalP"/>
    </source>
</evidence>
<dbReference type="Proteomes" id="UP000199149">
    <property type="component" value="Unassembled WGS sequence"/>
</dbReference>
<dbReference type="RefSeq" id="WP_092907698.1">
    <property type="nucleotide sequence ID" value="NZ_FOUZ01000005.1"/>
</dbReference>
<dbReference type="Pfam" id="PF14905">
    <property type="entry name" value="OMP_b-brl_3"/>
    <property type="match status" value="1"/>
</dbReference>
<dbReference type="EMBL" id="FOUZ01000005">
    <property type="protein sequence ID" value="SFN02685.1"/>
    <property type="molecule type" value="Genomic_DNA"/>
</dbReference>
<feature type="signal peptide" evidence="1">
    <location>
        <begin position="1"/>
        <end position="18"/>
    </location>
</feature>
<gene>
    <name evidence="3" type="ORF">SAMN05421738_105224</name>
</gene>
<keyword evidence="4" id="KW-1185">Reference proteome</keyword>
<feature type="domain" description="Outer membrane protein beta-barrel" evidence="2">
    <location>
        <begin position="296"/>
        <end position="623"/>
    </location>
</feature>
<organism evidence="3 4">
    <name type="scientific">Algoriella xinjiangensis</name>
    <dbReference type="NCBI Taxonomy" id="684065"/>
    <lineage>
        <taxon>Bacteria</taxon>
        <taxon>Pseudomonadati</taxon>
        <taxon>Bacteroidota</taxon>
        <taxon>Flavobacteriia</taxon>
        <taxon>Flavobacteriales</taxon>
        <taxon>Weeksellaceae</taxon>
        <taxon>Algoriella</taxon>
    </lineage>
</organism>
<dbReference type="OrthoDB" id="1098137at2"/>
<dbReference type="AlphaFoldDB" id="A0A1I4VNK9"/>
<evidence type="ECO:0000259" key="2">
    <source>
        <dbReference type="Pfam" id="PF14905"/>
    </source>
</evidence>
<reference evidence="4" key="1">
    <citation type="submission" date="2016-10" db="EMBL/GenBank/DDBJ databases">
        <authorList>
            <person name="Varghese N."/>
            <person name="Submissions S."/>
        </authorList>
    </citation>
    <scope>NUCLEOTIDE SEQUENCE [LARGE SCALE GENOMIC DNA]</scope>
    <source>
        <strain evidence="4">XJ109</strain>
    </source>
</reference>
<dbReference type="SUPFAM" id="SSF56935">
    <property type="entry name" value="Porins"/>
    <property type="match status" value="1"/>
</dbReference>
<keyword evidence="1" id="KW-0732">Signal</keyword>
<evidence type="ECO:0000313" key="3">
    <source>
        <dbReference type="EMBL" id="SFN02685.1"/>
    </source>
</evidence>
<evidence type="ECO:0000313" key="4">
    <source>
        <dbReference type="Proteomes" id="UP000199149"/>
    </source>
</evidence>
<name>A0A1I4VNK9_9FLAO</name>
<accession>A0A1I4VNK9</accession>
<dbReference type="STRING" id="684065.SAMN05421738_105224"/>
<sequence length="703" mass="80588">MRNFFVLAISLTAIFSFAQVEEKQDSTDYNPIEIKEVLIKSQRKKMFADKAVYTFDKDALDKARYAKDLLNTLPELNVDPISNTIKSIKGGTTLMLINGVEATDNQIKSIKPQDVVRVEYFDIPPARYSNRVDQVVNLVTKNPENGYVFGTDLTSALSTGFVNGSAYANITRGKNNFGLEYSINLRDYDNRENNNSYAYTLPNDLDEMVNYKTDENRFDHFGYTYQNVLLRYTNTDSDKYTFQAKLNLDILTSFSDVNGNSNFFTNQNSEQHTVYKHNNQHYTKPTLDLYYSRKFGKKDEVSLNFVGADYTTNSYNFSHEWKTNTNEEVYQYITNLKAKQTGLVGEIAHTHDFTKGKLSSGYRISNNSIDNNLENLLGTDNYNVNYLEQYFYSEFSGKTKKLMYRLGAGITNIHNQSKEESTNNWVFTPKLVLGYELAKNQSLRFTSSYKPRTIYSDELSSNVIQVVPNIVKTGNPFLKIQKSFGNNLIYSYNSKYIDINANAFYWYRKDAINGLYKEIYNSDNKLIGFAETYENAQNSQQYGVQVSGSVKPFGTDLLTLKIVLSPSSESVKTKEGKTIKNDYIGNYFSIASVYKNFSVNYMFNIPTYTLNGAFLSTNENNNHLFMSYKKQNFTFSTGMYWIGMPSEYKTKSLSESLVDYTSHTQIWNNKNMFVLGFSYDFSTGKKTNVDRKLQNQTAGAATF</sequence>
<protein>
    <submittedName>
        <fullName evidence="3">Outer membrane protein beta-barrel family protein</fullName>
    </submittedName>
</protein>
<feature type="chain" id="PRO_5011476253" evidence="1">
    <location>
        <begin position="19"/>
        <end position="703"/>
    </location>
</feature>